<feature type="transmembrane region" description="Helical" evidence="3">
    <location>
        <begin position="132"/>
        <end position="157"/>
    </location>
</feature>
<dbReference type="Proteomes" id="UP000008915">
    <property type="component" value="Chromosome"/>
</dbReference>
<feature type="region of interest" description="Disordered" evidence="2">
    <location>
        <begin position="269"/>
        <end position="290"/>
    </location>
</feature>
<dbReference type="RefSeq" id="WP_013495066.1">
    <property type="nucleotide sequence ID" value="NC_014831.1"/>
</dbReference>
<keyword evidence="6" id="KW-1185">Reference proteome</keyword>
<dbReference type="EMBL" id="CP002344">
    <property type="protein sequence ID" value="ADU50761.1"/>
    <property type="molecule type" value="Genomic_DNA"/>
</dbReference>
<dbReference type="STRING" id="644966.Tmar_0640"/>
<keyword evidence="3" id="KW-1133">Transmembrane helix</keyword>
<dbReference type="InterPro" id="IPR007345">
    <property type="entry name" value="Polysacch_pyruvyl_Trfase"/>
</dbReference>
<dbReference type="Pfam" id="PF04230">
    <property type="entry name" value="PS_pyruv_trans"/>
    <property type="match status" value="1"/>
</dbReference>
<reference evidence="5 6" key="1">
    <citation type="journal article" date="2010" name="Stand. Genomic Sci.">
        <title>Complete genome sequence of Thermaerobacter marianensis type strain (7p75a).</title>
        <authorList>
            <person name="Han C."/>
            <person name="Gu W."/>
            <person name="Zhang X."/>
            <person name="Lapidus A."/>
            <person name="Nolan M."/>
            <person name="Copeland A."/>
            <person name="Lucas S."/>
            <person name="Del Rio T.G."/>
            <person name="Tice H."/>
            <person name="Cheng J.F."/>
            <person name="Tapia R."/>
            <person name="Goodwin L."/>
            <person name="Pitluck S."/>
            <person name="Pagani I."/>
            <person name="Ivanova N."/>
            <person name="Mavromatis K."/>
            <person name="Mikhailova N."/>
            <person name="Pati A."/>
            <person name="Chen A."/>
            <person name="Palaniappan K."/>
            <person name="Land M."/>
            <person name="Hauser L."/>
            <person name="Chang Y.J."/>
            <person name="Jeffries C.D."/>
            <person name="Schneider S."/>
            <person name="Rohde M."/>
            <person name="Goker M."/>
            <person name="Pukall R."/>
            <person name="Woyke T."/>
            <person name="Bristow J."/>
            <person name="Eisen J.A."/>
            <person name="Markowitz V."/>
            <person name="Hugenholtz P."/>
            <person name="Kyrpides N.C."/>
            <person name="Klenk H.P."/>
            <person name="Detter J.C."/>
        </authorList>
    </citation>
    <scope>NUCLEOTIDE SEQUENCE [LARGE SCALE GENOMIC DNA]</scope>
    <source>
        <strain evidence="6">ATCC 700841 / DSM 12885 / JCM 10246 / 7p75a</strain>
    </source>
</reference>
<dbReference type="KEGG" id="tmr:Tmar_0640"/>
<feature type="coiled-coil region" evidence="1">
    <location>
        <begin position="659"/>
        <end position="686"/>
    </location>
</feature>
<dbReference type="PANTHER" id="PTHR36836">
    <property type="entry name" value="COLANIC ACID BIOSYNTHESIS PROTEIN WCAK"/>
    <property type="match status" value="1"/>
</dbReference>
<dbReference type="PANTHER" id="PTHR36836:SF1">
    <property type="entry name" value="COLANIC ACID BIOSYNTHESIS PROTEIN WCAK"/>
    <property type="match status" value="1"/>
</dbReference>
<protein>
    <recommendedName>
        <fullName evidence="4">Polysaccharide pyruvyl transferase domain-containing protein</fullName>
    </recommendedName>
</protein>
<dbReference type="OrthoDB" id="3199616at2"/>
<evidence type="ECO:0000256" key="3">
    <source>
        <dbReference type="SAM" id="Phobius"/>
    </source>
</evidence>
<accession>E6SHR4</accession>
<keyword evidence="3" id="KW-0812">Transmembrane</keyword>
<feature type="transmembrane region" description="Helical" evidence="3">
    <location>
        <begin position="219"/>
        <end position="236"/>
    </location>
</feature>
<dbReference type="eggNOG" id="COG2327">
    <property type="taxonomic scope" value="Bacteria"/>
</dbReference>
<gene>
    <name evidence="5" type="ordered locus">Tmar_0640</name>
</gene>
<keyword evidence="3" id="KW-0472">Membrane</keyword>
<proteinExistence type="predicted"/>
<feature type="domain" description="Polysaccharide pyruvyl transferase" evidence="4">
    <location>
        <begin position="322"/>
        <end position="636"/>
    </location>
</feature>
<feature type="transmembrane region" description="Helical" evidence="3">
    <location>
        <begin position="184"/>
        <end position="207"/>
    </location>
</feature>
<evidence type="ECO:0000313" key="5">
    <source>
        <dbReference type="EMBL" id="ADU50761.1"/>
    </source>
</evidence>
<dbReference type="AlphaFoldDB" id="E6SHR4"/>
<organism evidence="5 6">
    <name type="scientific">Thermaerobacter marianensis (strain ATCC 700841 / DSM 12885 / JCM 10246 / 7p75a)</name>
    <dbReference type="NCBI Taxonomy" id="644966"/>
    <lineage>
        <taxon>Bacteria</taxon>
        <taxon>Bacillati</taxon>
        <taxon>Bacillota</taxon>
        <taxon>Clostridia</taxon>
        <taxon>Eubacteriales</taxon>
        <taxon>Clostridiales Family XVII. Incertae Sedis</taxon>
        <taxon>Thermaerobacter</taxon>
    </lineage>
</organism>
<keyword evidence="1" id="KW-0175">Coiled coil</keyword>
<dbReference type="HOGENOM" id="CLU_409896_0_0_9"/>
<evidence type="ECO:0000256" key="1">
    <source>
        <dbReference type="SAM" id="Coils"/>
    </source>
</evidence>
<dbReference type="SUPFAM" id="SSF53756">
    <property type="entry name" value="UDP-Glycosyltransferase/glycogen phosphorylase"/>
    <property type="match status" value="1"/>
</dbReference>
<name>E6SHR4_THEM7</name>
<sequence>MATSVRWRREPVNLVEAAALLAAAASLGVRLGTMLLGGAGGTGDVPGAAAAGSGLPPADRLLPWLGLAVYALARRWVPVTPGGRFHGQAAGSRPGANQGQGPARGREQPHHRGAANPYPRPRTGPAFLYTRGGAVAVIVVVILGIVVVAGGLLGWAVPQFLGRGAVVPRGPEGAAAILARGLKALGLLAVPAALPWPVAGAATLILFQAYRRDGRLRPWAAVLLAATVLCFGVAWTGIRPSMAAAGAATAYGLALGLFNARYTGRSDLGDPVPPAPAAPARDPGRHGRTTIGAGEARSLEAETPALPRPVPVVISGFYGAGNTGDEAILAALLNLLRQRGYRDITVFSTRPEATARRHGVASVYRGWRRHWLAKARALLRAGIFISGGGGLLQDTTPTFFLRGPVPYYLLIATWARLTGCWVLFLGQGVGPLRGRWTRWLTRHLADHADVITVRDAESLAVLDGVGVTRPPRRLLADFVFAAPPPEPGRAERVAKAEGLMPGARRVVVSVRSWAGEDRFYPELAAFLAEVLAHRPDVEVVMVPMEGELDRAASEKLASLVAACLPGLQAAPAGDSSFGPHPGTAPLRRLHVMGAAYEPADTEALVASAHVAVGMRLHFLLFAARAGVPVLALNYDPKVGAAMRRLGMDRYVFELDRVRAADLRVALAEVERDYDRIARELRQAAAGLAPLAAASVGYVDAAARRITGAG</sequence>
<evidence type="ECO:0000313" key="6">
    <source>
        <dbReference type="Proteomes" id="UP000008915"/>
    </source>
</evidence>
<evidence type="ECO:0000256" key="2">
    <source>
        <dbReference type="SAM" id="MobiDB-lite"/>
    </source>
</evidence>
<reference evidence="6" key="2">
    <citation type="journal article" date="2010" name="Stand. Genomic Sci.">
        <title>Complete genome sequence of Thermaerobacter marianensis type strain (7p75aT).</title>
        <authorList>
            <person name="Han C."/>
            <person name="Gu W."/>
            <person name="Zhang X."/>
            <person name="Lapidus A."/>
            <person name="Nolan M."/>
            <person name="Copeland A."/>
            <person name="Lucas S."/>
            <person name="Glavina Del Rio T."/>
            <person name="Tice H."/>
            <person name="Cheng J."/>
            <person name="Tapia R."/>
            <person name="Goodwin L."/>
            <person name="Pitluck S."/>
            <person name="Pagani I."/>
            <person name="Ivanova N."/>
            <person name="Mavromatis K."/>
            <person name="Mikhailova N."/>
            <person name="Pati A."/>
            <person name="Chen A."/>
            <person name="Palaniappan K."/>
            <person name="Land M."/>
            <person name="Hauser L."/>
            <person name="Chang Y."/>
            <person name="Jeffries C."/>
            <person name="Schneider S."/>
            <person name="Rohde M."/>
            <person name="Goker M."/>
            <person name="Pukall R."/>
            <person name="Woyke T."/>
            <person name="Bristow J."/>
            <person name="Eisen J."/>
            <person name="Markowitz V."/>
            <person name="Hugenholtz P."/>
            <person name="Kyrpides N."/>
            <person name="Klenk H."/>
            <person name="Detter J."/>
        </authorList>
    </citation>
    <scope>NUCLEOTIDE SEQUENCE [LARGE SCALE GENOMIC DNA]</scope>
    <source>
        <strain evidence="6">ATCC 700841 / DSM 12885 / JCM 10246 / 7p75a</strain>
    </source>
</reference>
<feature type="region of interest" description="Disordered" evidence="2">
    <location>
        <begin position="84"/>
        <end position="119"/>
    </location>
</feature>
<evidence type="ECO:0000259" key="4">
    <source>
        <dbReference type="Pfam" id="PF04230"/>
    </source>
</evidence>